<evidence type="ECO:0000313" key="5">
    <source>
        <dbReference type="EMBL" id="KAF1956045.1"/>
    </source>
</evidence>
<dbReference type="SUPFAM" id="SSF53335">
    <property type="entry name" value="S-adenosyl-L-methionine-dependent methyltransferases"/>
    <property type="match status" value="1"/>
</dbReference>
<keyword evidence="6" id="KW-1185">Reference proteome</keyword>
<keyword evidence="1 5" id="KW-0489">Methyltransferase</keyword>
<keyword evidence="2 5" id="KW-0808">Transferase</keyword>
<dbReference type="InterPro" id="IPR036388">
    <property type="entry name" value="WH-like_DNA-bd_sf"/>
</dbReference>
<dbReference type="Gene3D" id="3.40.50.150">
    <property type="entry name" value="Vaccinia Virus protein VP39"/>
    <property type="match status" value="1"/>
</dbReference>
<dbReference type="PANTHER" id="PTHR43712:SF16">
    <property type="entry name" value="O-METHYLTRANSFERASE ELCB"/>
    <property type="match status" value="1"/>
</dbReference>
<dbReference type="SUPFAM" id="SSF46785">
    <property type="entry name" value="Winged helix' DNA-binding domain"/>
    <property type="match status" value="1"/>
</dbReference>
<proteinExistence type="predicted"/>
<dbReference type="EMBL" id="ML976993">
    <property type="protein sequence ID" value="KAF1956045.1"/>
    <property type="molecule type" value="Genomic_DNA"/>
</dbReference>
<evidence type="ECO:0000256" key="1">
    <source>
        <dbReference type="ARBA" id="ARBA00022603"/>
    </source>
</evidence>
<name>A0A6A5TTU6_9PLEO</name>
<dbReference type="Proteomes" id="UP000800035">
    <property type="component" value="Unassembled WGS sequence"/>
</dbReference>
<dbReference type="InterPro" id="IPR001077">
    <property type="entry name" value="COMT_C"/>
</dbReference>
<evidence type="ECO:0000256" key="3">
    <source>
        <dbReference type="ARBA" id="ARBA00022691"/>
    </source>
</evidence>
<reference evidence="5" key="1">
    <citation type="journal article" date="2020" name="Stud. Mycol.">
        <title>101 Dothideomycetes genomes: a test case for predicting lifestyles and emergence of pathogens.</title>
        <authorList>
            <person name="Haridas S."/>
            <person name="Albert R."/>
            <person name="Binder M."/>
            <person name="Bloem J."/>
            <person name="Labutti K."/>
            <person name="Salamov A."/>
            <person name="Andreopoulos B."/>
            <person name="Baker S."/>
            <person name="Barry K."/>
            <person name="Bills G."/>
            <person name="Bluhm B."/>
            <person name="Cannon C."/>
            <person name="Castanera R."/>
            <person name="Culley D."/>
            <person name="Daum C."/>
            <person name="Ezra D."/>
            <person name="Gonzalez J."/>
            <person name="Henrissat B."/>
            <person name="Kuo A."/>
            <person name="Liang C."/>
            <person name="Lipzen A."/>
            <person name="Lutzoni F."/>
            <person name="Magnuson J."/>
            <person name="Mondo S."/>
            <person name="Nolan M."/>
            <person name="Ohm R."/>
            <person name="Pangilinan J."/>
            <person name="Park H.-J."/>
            <person name="Ramirez L."/>
            <person name="Alfaro M."/>
            <person name="Sun H."/>
            <person name="Tritt A."/>
            <person name="Yoshinaga Y."/>
            <person name="Zwiers L.-H."/>
            <person name="Turgeon B."/>
            <person name="Goodwin S."/>
            <person name="Spatafora J."/>
            <person name="Crous P."/>
            <person name="Grigoriev I."/>
        </authorList>
    </citation>
    <scope>NUCLEOTIDE SEQUENCE</scope>
    <source>
        <strain evidence="5">CBS 675.92</strain>
    </source>
</reference>
<dbReference type="GO" id="GO:0032259">
    <property type="term" value="P:methylation"/>
    <property type="evidence" value="ECO:0007669"/>
    <property type="project" value="UniProtKB-KW"/>
</dbReference>
<dbReference type="PANTHER" id="PTHR43712">
    <property type="entry name" value="PUTATIVE (AFU_ORTHOLOGUE AFUA_4G14580)-RELATED"/>
    <property type="match status" value="1"/>
</dbReference>
<evidence type="ECO:0000313" key="6">
    <source>
        <dbReference type="Proteomes" id="UP000800035"/>
    </source>
</evidence>
<dbReference type="InterPro" id="IPR036390">
    <property type="entry name" value="WH_DNA-bd_sf"/>
</dbReference>
<dbReference type="AlphaFoldDB" id="A0A6A5TTU6"/>
<dbReference type="GO" id="GO:0008171">
    <property type="term" value="F:O-methyltransferase activity"/>
    <property type="evidence" value="ECO:0007669"/>
    <property type="project" value="InterPro"/>
</dbReference>
<organism evidence="5 6">
    <name type="scientific">Byssothecium circinans</name>
    <dbReference type="NCBI Taxonomy" id="147558"/>
    <lineage>
        <taxon>Eukaryota</taxon>
        <taxon>Fungi</taxon>
        <taxon>Dikarya</taxon>
        <taxon>Ascomycota</taxon>
        <taxon>Pezizomycotina</taxon>
        <taxon>Dothideomycetes</taxon>
        <taxon>Pleosporomycetidae</taxon>
        <taxon>Pleosporales</taxon>
        <taxon>Massarineae</taxon>
        <taxon>Massarinaceae</taxon>
        <taxon>Byssothecium</taxon>
    </lineage>
</organism>
<evidence type="ECO:0000256" key="2">
    <source>
        <dbReference type="ARBA" id="ARBA00022679"/>
    </source>
</evidence>
<feature type="domain" description="O-methyltransferase C-terminal" evidence="4">
    <location>
        <begin position="187"/>
        <end position="389"/>
    </location>
</feature>
<dbReference type="InterPro" id="IPR016461">
    <property type="entry name" value="COMT-like"/>
</dbReference>
<dbReference type="Pfam" id="PF00891">
    <property type="entry name" value="Methyltransf_2"/>
    <property type="match status" value="1"/>
</dbReference>
<evidence type="ECO:0000259" key="4">
    <source>
        <dbReference type="Pfam" id="PF00891"/>
    </source>
</evidence>
<dbReference type="PROSITE" id="PS51683">
    <property type="entry name" value="SAM_OMT_II"/>
    <property type="match status" value="1"/>
</dbReference>
<dbReference type="InterPro" id="IPR029063">
    <property type="entry name" value="SAM-dependent_MTases_sf"/>
</dbReference>
<keyword evidence="3" id="KW-0949">S-adenosyl-L-methionine</keyword>
<dbReference type="Gene3D" id="1.10.10.10">
    <property type="entry name" value="Winged helix-like DNA-binding domain superfamily/Winged helix DNA-binding domain"/>
    <property type="match status" value="1"/>
</dbReference>
<dbReference type="OrthoDB" id="1606438at2759"/>
<sequence length="417" mass="46581">MASNRIIQLAEIIQANTELIDAHLTSKGLPTPSFAADNPPAVLFGHGPQIESARQGVVDATDELQALMLGPTGVLTSLFHNSLLSVQAIIRFKLAEFPDGKDEVSFDELAAKCGLNEPELRRLLRHAMAYRIFREPRKGYVAHTAASKRLANDPLMKAWLGFATEELWPSAVKTVDALQRWPDAQEPNQTSFNIAHETEDLFFATIAKEPARDSRYADAMGWFNSGPGLEPTGLVDSFTWDQYHTVVDVGGNTGLVSQAIARKHESVKFIVQDRPETVADGIKRLPSEFHDQITFMEHDFFEAQPVVADAYLFRWVLHDWSDTYAIKILRALIPALKRNAKVILNEFVLPPPGLASAFTNKILRTMDLSMLELHNGKERDADDWARLFEVCDARFQFDGVIRPPGSRLGIVHATWNA</sequence>
<gene>
    <name evidence="5" type="ORF">CC80DRAFT_414179</name>
</gene>
<protein>
    <submittedName>
        <fullName evidence="5">Putative O-methyltransferase</fullName>
    </submittedName>
</protein>
<accession>A0A6A5TTU6</accession>